<sequence>MDTTSNNWCDLPTLIVWMTKERLDFPTNLRFGAVYKKRHRASLAYHPINHYYYISTSMPWMMITRDIGDNNRDFISMLTGDKYTIDLPIFRRPMVL</sequence>
<dbReference type="AlphaFoldDB" id="A0A2R6PWL3"/>
<dbReference type="InParanoid" id="A0A2R6PWL3"/>
<accession>A0A2R6PWL3</accession>
<dbReference type="Gramene" id="PSR98151">
    <property type="protein sequence ID" value="PSR98151"/>
    <property type="gene ID" value="CEY00_Acc24749"/>
</dbReference>
<gene>
    <name evidence="1" type="ORF">CEY00_Acc24749</name>
</gene>
<keyword evidence="2" id="KW-1185">Reference proteome</keyword>
<reference evidence="2" key="2">
    <citation type="journal article" date="2018" name="BMC Genomics">
        <title>A manually annotated Actinidia chinensis var. chinensis (kiwifruit) genome highlights the challenges associated with draft genomes and gene prediction in plants.</title>
        <authorList>
            <person name="Pilkington S.M."/>
            <person name="Crowhurst R."/>
            <person name="Hilario E."/>
            <person name="Nardozza S."/>
            <person name="Fraser L."/>
            <person name="Peng Y."/>
            <person name="Gunaseelan K."/>
            <person name="Simpson R."/>
            <person name="Tahir J."/>
            <person name="Deroles S.C."/>
            <person name="Templeton K."/>
            <person name="Luo Z."/>
            <person name="Davy M."/>
            <person name="Cheng C."/>
            <person name="McNeilage M."/>
            <person name="Scaglione D."/>
            <person name="Liu Y."/>
            <person name="Zhang Q."/>
            <person name="Datson P."/>
            <person name="De Silva N."/>
            <person name="Gardiner S.E."/>
            <person name="Bassett H."/>
            <person name="Chagne D."/>
            <person name="McCallum J."/>
            <person name="Dzierzon H."/>
            <person name="Deng C."/>
            <person name="Wang Y.Y."/>
            <person name="Barron L."/>
            <person name="Manako K."/>
            <person name="Bowen J."/>
            <person name="Foster T.M."/>
            <person name="Erridge Z.A."/>
            <person name="Tiffin H."/>
            <person name="Waite C.N."/>
            <person name="Davies K.M."/>
            <person name="Grierson E.P."/>
            <person name="Laing W.A."/>
            <person name="Kirk R."/>
            <person name="Chen X."/>
            <person name="Wood M."/>
            <person name="Montefiori M."/>
            <person name="Brummell D.A."/>
            <person name="Schwinn K.E."/>
            <person name="Catanach A."/>
            <person name="Fullerton C."/>
            <person name="Li D."/>
            <person name="Meiyalaghan S."/>
            <person name="Nieuwenhuizen N."/>
            <person name="Read N."/>
            <person name="Prakash R."/>
            <person name="Hunter D."/>
            <person name="Zhang H."/>
            <person name="McKenzie M."/>
            <person name="Knabel M."/>
            <person name="Harris A."/>
            <person name="Allan A.C."/>
            <person name="Gleave A."/>
            <person name="Chen A."/>
            <person name="Janssen B.J."/>
            <person name="Plunkett B."/>
            <person name="Ampomah-Dwamena C."/>
            <person name="Voogd C."/>
            <person name="Leif D."/>
            <person name="Lafferty D."/>
            <person name="Souleyre E.J.F."/>
            <person name="Varkonyi-Gasic E."/>
            <person name="Gambi F."/>
            <person name="Hanley J."/>
            <person name="Yao J.L."/>
            <person name="Cheung J."/>
            <person name="David K.M."/>
            <person name="Warren B."/>
            <person name="Marsh K."/>
            <person name="Snowden K.C."/>
            <person name="Lin-Wang K."/>
            <person name="Brian L."/>
            <person name="Martinez-Sanchez M."/>
            <person name="Wang M."/>
            <person name="Ileperuma N."/>
            <person name="Macnee N."/>
            <person name="Campin R."/>
            <person name="McAtee P."/>
            <person name="Drummond R.S.M."/>
            <person name="Espley R.V."/>
            <person name="Ireland H.S."/>
            <person name="Wu R."/>
            <person name="Atkinson R.G."/>
            <person name="Karunairetnam S."/>
            <person name="Bulley S."/>
            <person name="Chunkath S."/>
            <person name="Hanley Z."/>
            <person name="Storey R."/>
            <person name="Thrimawithana A.H."/>
            <person name="Thomson S."/>
            <person name="David C."/>
            <person name="Testolin R."/>
            <person name="Huang H."/>
            <person name="Hellens R.P."/>
            <person name="Schaffer R.J."/>
        </authorList>
    </citation>
    <scope>NUCLEOTIDE SEQUENCE [LARGE SCALE GENOMIC DNA]</scope>
    <source>
        <strain evidence="2">cv. Red5</strain>
    </source>
</reference>
<evidence type="ECO:0000313" key="1">
    <source>
        <dbReference type="EMBL" id="PSR98151.1"/>
    </source>
</evidence>
<organism evidence="1 2">
    <name type="scientific">Actinidia chinensis var. chinensis</name>
    <name type="common">Chinese soft-hair kiwi</name>
    <dbReference type="NCBI Taxonomy" id="1590841"/>
    <lineage>
        <taxon>Eukaryota</taxon>
        <taxon>Viridiplantae</taxon>
        <taxon>Streptophyta</taxon>
        <taxon>Embryophyta</taxon>
        <taxon>Tracheophyta</taxon>
        <taxon>Spermatophyta</taxon>
        <taxon>Magnoliopsida</taxon>
        <taxon>eudicotyledons</taxon>
        <taxon>Gunneridae</taxon>
        <taxon>Pentapetalae</taxon>
        <taxon>asterids</taxon>
        <taxon>Ericales</taxon>
        <taxon>Actinidiaceae</taxon>
        <taxon>Actinidia</taxon>
    </lineage>
</organism>
<reference evidence="1 2" key="1">
    <citation type="submission" date="2017-07" db="EMBL/GenBank/DDBJ databases">
        <title>An improved, manually edited Actinidia chinensis var. chinensis (kiwifruit) genome highlights the challenges associated with draft genomes and gene prediction in plants.</title>
        <authorList>
            <person name="Pilkington S."/>
            <person name="Crowhurst R."/>
            <person name="Hilario E."/>
            <person name="Nardozza S."/>
            <person name="Fraser L."/>
            <person name="Peng Y."/>
            <person name="Gunaseelan K."/>
            <person name="Simpson R."/>
            <person name="Tahir J."/>
            <person name="Deroles S."/>
            <person name="Templeton K."/>
            <person name="Luo Z."/>
            <person name="Davy M."/>
            <person name="Cheng C."/>
            <person name="Mcneilage M."/>
            <person name="Scaglione D."/>
            <person name="Liu Y."/>
            <person name="Zhang Q."/>
            <person name="Datson P."/>
            <person name="De Silva N."/>
            <person name="Gardiner S."/>
            <person name="Bassett H."/>
            <person name="Chagne D."/>
            <person name="Mccallum J."/>
            <person name="Dzierzon H."/>
            <person name="Deng C."/>
            <person name="Wang Y.-Y."/>
            <person name="Barron N."/>
            <person name="Manako K."/>
            <person name="Bowen J."/>
            <person name="Foster T."/>
            <person name="Erridge Z."/>
            <person name="Tiffin H."/>
            <person name="Waite C."/>
            <person name="Davies K."/>
            <person name="Grierson E."/>
            <person name="Laing W."/>
            <person name="Kirk R."/>
            <person name="Chen X."/>
            <person name="Wood M."/>
            <person name="Montefiori M."/>
            <person name="Brummell D."/>
            <person name="Schwinn K."/>
            <person name="Catanach A."/>
            <person name="Fullerton C."/>
            <person name="Li D."/>
            <person name="Meiyalaghan S."/>
            <person name="Nieuwenhuizen N."/>
            <person name="Read N."/>
            <person name="Prakash R."/>
            <person name="Hunter D."/>
            <person name="Zhang H."/>
            <person name="Mckenzie M."/>
            <person name="Knabel M."/>
            <person name="Harris A."/>
            <person name="Allan A."/>
            <person name="Chen A."/>
            <person name="Janssen B."/>
            <person name="Plunkett B."/>
            <person name="Dwamena C."/>
            <person name="Voogd C."/>
            <person name="Leif D."/>
            <person name="Lafferty D."/>
            <person name="Souleyre E."/>
            <person name="Varkonyi-Gasic E."/>
            <person name="Gambi F."/>
            <person name="Hanley J."/>
            <person name="Yao J.-L."/>
            <person name="Cheung J."/>
            <person name="David K."/>
            <person name="Warren B."/>
            <person name="Marsh K."/>
            <person name="Snowden K."/>
            <person name="Lin-Wang K."/>
            <person name="Brian L."/>
            <person name="Martinez-Sanchez M."/>
            <person name="Wang M."/>
            <person name="Ileperuma N."/>
            <person name="Macnee N."/>
            <person name="Campin R."/>
            <person name="Mcatee P."/>
            <person name="Drummond R."/>
            <person name="Espley R."/>
            <person name="Ireland H."/>
            <person name="Wu R."/>
            <person name="Atkinson R."/>
            <person name="Karunairetnam S."/>
            <person name="Bulley S."/>
            <person name="Chunkath S."/>
            <person name="Hanley Z."/>
            <person name="Storey R."/>
            <person name="Thrimawithana A."/>
            <person name="Thomson S."/>
            <person name="David C."/>
            <person name="Testolin R."/>
        </authorList>
    </citation>
    <scope>NUCLEOTIDE SEQUENCE [LARGE SCALE GENOMIC DNA]</scope>
    <source>
        <strain evidence="2">cv. Red5</strain>
        <tissue evidence="1">Young leaf</tissue>
    </source>
</reference>
<name>A0A2R6PWL3_ACTCC</name>
<proteinExistence type="predicted"/>
<evidence type="ECO:0000313" key="2">
    <source>
        <dbReference type="Proteomes" id="UP000241394"/>
    </source>
</evidence>
<dbReference type="EMBL" id="NKQK01000022">
    <property type="protein sequence ID" value="PSR98151.1"/>
    <property type="molecule type" value="Genomic_DNA"/>
</dbReference>
<dbReference type="OMA" id="PCANREY"/>
<dbReference type="Proteomes" id="UP000241394">
    <property type="component" value="Chromosome LG22"/>
</dbReference>
<dbReference type="OrthoDB" id="1863935at2759"/>
<comment type="caution">
    <text evidence="1">The sequence shown here is derived from an EMBL/GenBank/DDBJ whole genome shotgun (WGS) entry which is preliminary data.</text>
</comment>
<protein>
    <submittedName>
        <fullName evidence="1">F-box/kelch-repeat protein</fullName>
    </submittedName>
</protein>